<dbReference type="SUPFAM" id="SSF46785">
    <property type="entry name" value="Winged helix' DNA-binding domain"/>
    <property type="match status" value="1"/>
</dbReference>
<evidence type="ECO:0000313" key="6">
    <source>
        <dbReference type="Proteomes" id="UP000051451"/>
    </source>
</evidence>
<keyword evidence="3" id="KW-0804">Transcription</keyword>
<dbReference type="Gene3D" id="1.10.10.10">
    <property type="entry name" value="Winged helix-like DNA-binding domain superfamily/Winged helix DNA-binding domain"/>
    <property type="match status" value="1"/>
</dbReference>
<dbReference type="InterPro" id="IPR036390">
    <property type="entry name" value="WH_DNA-bd_sf"/>
</dbReference>
<dbReference type="SMART" id="SM00895">
    <property type="entry name" value="FCD"/>
    <property type="match status" value="1"/>
</dbReference>
<dbReference type="CDD" id="cd07377">
    <property type="entry name" value="WHTH_GntR"/>
    <property type="match status" value="1"/>
</dbReference>
<dbReference type="GO" id="GO:0003700">
    <property type="term" value="F:DNA-binding transcription factor activity"/>
    <property type="evidence" value="ECO:0007669"/>
    <property type="project" value="InterPro"/>
</dbReference>
<accession>A0A0R1VKE2</accession>
<organism evidence="5 6">
    <name type="scientific">Liquorilactobacillus ghanensis DSM 18630</name>
    <dbReference type="NCBI Taxonomy" id="1423750"/>
    <lineage>
        <taxon>Bacteria</taxon>
        <taxon>Bacillati</taxon>
        <taxon>Bacillota</taxon>
        <taxon>Bacilli</taxon>
        <taxon>Lactobacillales</taxon>
        <taxon>Lactobacillaceae</taxon>
        <taxon>Liquorilactobacillus</taxon>
    </lineage>
</organism>
<dbReference type="InterPro" id="IPR000524">
    <property type="entry name" value="Tscrpt_reg_HTH_GntR"/>
</dbReference>
<evidence type="ECO:0000256" key="1">
    <source>
        <dbReference type="ARBA" id="ARBA00023015"/>
    </source>
</evidence>
<dbReference type="PROSITE" id="PS50949">
    <property type="entry name" value="HTH_GNTR"/>
    <property type="match status" value="1"/>
</dbReference>
<feature type="domain" description="HTH gntR-type" evidence="4">
    <location>
        <begin position="9"/>
        <end position="76"/>
    </location>
</feature>
<dbReference type="PATRIC" id="fig|1423750.3.peg.1162"/>
<reference evidence="5 6" key="1">
    <citation type="journal article" date="2015" name="Genome Announc.">
        <title>Expanding the biotechnology potential of lactobacilli through comparative genomics of 213 strains and associated genera.</title>
        <authorList>
            <person name="Sun Z."/>
            <person name="Harris H.M."/>
            <person name="McCann A."/>
            <person name="Guo C."/>
            <person name="Argimon S."/>
            <person name="Zhang W."/>
            <person name="Yang X."/>
            <person name="Jeffery I.B."/>
            <person name="Cooney J.C."/>
            <person name="Kagawa T.F."/>
            <person name="Liu W."/>
            <person name="Song Y."/>
            <person name="Salvetti E."/>
            <person name="Wrobel A."/>
            <person name="Rasinkangas P."/>
            <person name="Parkhill J."/>
            <person name="Rea M.C."/>
            <person name="O'Sullivan O."/>
            <person name="Ritari J."/>
            <person name="Douillard F.P."/>
            <person name="Paul Ross R."/>
            <person name="Yang R."/>
            <person name="Briner A.E."/>
            <person name="Felis G.E."/>
            <person name="de Vos W.M."/>
            <person name="Barrangou R."/>
            <person name="Klaenhammer T.R."/>
            <person name="Caufield P.W."/>
            <person name="Cui Y."/>
            <person name="Zhang H."/>
            <person name="O'Toole P.W."/>
        </authorList>
    </citation>
    <scope>NUCLEOTIDE SEQUENCE [LARGE SCALE GENOMIC DNA]</scope>
    <source>
        <strain evidence="5 6">DSM 18630</strain>
    </source>
</reference>
<evidence type="ECO:0000313" key="5">
    <source>
        <dbReference type="EMBL" id="KRM06264.1"/>
    </source>
</evidence>
<dbReference type="Pfam" id="PF00392">
    <property type="entry name" value="GntR"/>
    <property type="match status" value="1"/>
</dbReference>
<dbReference type="Pfam" id="PF07729">
    <property type="entry name" value="FCD"/>
    <property type="match status" value="1"/>
</dbReference>
<dbReference type="STRING" id="1423750.FC89_GL001136"/>
<dbReference type="GO" id="GO:0003677">
    <property type="term" value="F:DNA binding"/>
    <property type="evidence" value="ECO:0007669"/>
    <property type="project" value="UniProtKB-KW"/>
</dbReference>
<evidence type="ECO:0000259" key="4">
    <source>
        <dbReference type="PROSITE" id="PS50949"/>
    </source>
</evidence>
<dbReference type="AlphaFoldDB" id="A0A0R1VKE2"/>
<dbReference type="SMART" id="SM00345">
    <property type="entry name" value="HTH_GNTR"/>
    <property type="match status" value="1"/>
</dbReference>
<proteinExistence type="predicted"/>
<dbReference type="PANTHER" id="PTHR43537:SF45">
    <property type="entry name" value="GNTR FAMILY REGULATORY PROTEIN"/>
    <property type="match status" value="1"/>
</dbReference>
<comment type="caution">
    <text evidence="5">The sequence shown here is derived from an EMBL/GenBank/DDBJ whole genome shotgun (WGS) entry which is preliminary data.</text>
</comment>
<dbReference type="InterPro" id="IPR036388">
    <property type="entry name" value="WH-like_DNA-bd_sf"/>
</dbReference>
<keyword evidence="6" id="KW-1185">Reference proteome</keyword>
<protein>
    <submittedName>
        <fullName evidence="5">Gntr family transcription regulator</fullName>
    </submittedName>
</protein>
<dbReference type="PRINTS" id="PR00035">
    <property type="entry name" value="HTHGNTR"/>
</dbReference>
<dbReference type="Proteomes" id="UP000051451">
    <property type="component" value="Unassembled WGS sequence"/>
</dbReference>
<dbReference type="EMBL" id="AZGB01000016">
    <property type="protein sequence ID" value="KRM06264.1"/>
    <property type="molecule type" value="Genomic_DNA"/>
</dbReference>
<dbReference type="InterPro" id="IPR008920">
    <property type="entry name" value="TF_FadR/GntR_C"/>
</dbReference>
<dbReference type="PANTHER" id="PTHR43537">
    <property type="entry name" value="TRANSCRIPTIONAL REGULATOR, GNTR FAMILY"/>
    <property type="match status" value="1"/>
</dbReference>
<dbReference type="Gene3D" id="1.20.120.530">
    <property type="entry name" value="GntR ligand-binding domain-like"/>
    <property type="match status" value="1"/>
</dbReference>
<keyword evidence="2" id="KW-0238">DNA-binding</keyword>
<name>A0A0R1VKE2_9LACO</name>
<gene>
    <name evidence="5" type="ORF">FC89_GL001136</name>
</gene>
<sequence>MIFLLNPAMNLKLQAYSEILKRIISTEYQPGQRISEKELSQELNIGRTPIREALLQLRQEGLINVVPQSGTYITKIDLCVAISARFIRESIETRIVKEATALNDRTAMAKLQKTIANQKFFSKQKEFEKFFGEDEAFHREFYLMTNHQQVWEWLQTTNMQLNRFRMLRLKVKTLPWESLINEHEKILKAVKNHEPDEAERLIANHLHLMLDEKDALLNTFPDYFTNVPDKK</sequence>
<dbReference type="SUPFAM" id="SSF48008">
    <property type="entry name" value="GntR ligand-binding domain-like"/>
    <property type="match status" value="1"/>
</dbReference>
<evidence type="ECO:0000256" key="2">
    <source>
        <dbReference type="ARBA" id="ARBA00023125"/>
    </source>
</evidence>
<keyword evidence="1" id="KW-0805">Transcription regulation</keyword>
<dbReference type="InterPro" id="IPR011711">
    <property type="entry name" value="GntR_C"/>
</dbReference>
<evidence type="ECO:0000256" key="3">
    <source>
        <dbReference type="ARBA" id="ARBA00023163"/>
    </source>
</evidence>